<dbReference type="InterPro" id="IPR009057">
    <property type="entry name" value="Homeodomain-like_sf"/>
</dbReference>
<dbReference type="OrthoDB" id="8896696at2"/>
<keyword evidence="3" id="KW-1185">Reference proteome</keyword>
<dbReference type="Proteomes" id="UP000255264">
    <property type="component" value="Unassembled WGS sequence"/>
</dbReference>
<dbReference type="AlphaFoldDB" id="A0A377IX67"/>
<sequence length="141" mass="16331">MQSELESIAGYLPEIVLEMVDLVGFADIEKIINQFGGTTFRFTDGAVYFPRLKSLIGAENAIKLRNYFRAEEVYIPRCEVALRLLRNERLKADFDYITQTEKKSGRTAMLELCSKYNLSDRHAWEIVRTHQSPQYQQAALF</sequence>
<evidence type="ECO:0000313" key="3">
    <source>
        <dbReference type="Proteomes" id="UP000255264"/>
    </source>
</evidence>
<dbReference type="Pfam" id="PF08765">
    <property type="entry name" value="Mor"/>
    <property type="match status" value="1"/>
</dbReference>
<dbReference type="SUPFAM" id="SSF46689">
    <property type="entry name" value="Homeodomain-like"/>
    <property type="match status" value="1"/>
</dbReference>
<protein>
    <submittedName>
        <fullName evidence="2">Mor transcription activator family</fullName>
    </submittedName>
</protein>
<dbReference type="InterPro" id="IPR014875">
    <property type="entry name" value="Mor_transcription_activator"/>
</dbReference>
<dbReference type="RefSeq" id="WP_115002858.1">
    <property type="nucleotide sequence ID" value="NZ_UGHS01000003.1"/>
</dbReference>
<name>A0A377IX67_9PAST</name>
<evidence type="ECO:0000313" key="2">
    <source>
        <dbReference type="EMBL" id="STO92861.1"/>
    </source>
</evidence>
<dbReference type="EMBL" id="UGHS01000003">
    <property type="protein sequence ID" value="STO92861.1"/>
    <property type="molecule type" value="Genomic_DNA"/>
</dbReference>
<proteinExistence type="predicted"/>
<organism evidence="2 3">
    <name type="scientific">Haemophilus pittmaniae</name>
    <dbReference type="NCBI Taxonomy" id="249188"/>
    <lineage>
        <taxon>Bacteria</taxon>
        <taxon>Pseudomonadati</taxon>
        <taxon>Pseudomonadota</taxon>
        <taxon>Gammaproteobacteria</taxon>
        <taxon>Pasteurellales</taxon>
        <taxon>Pasteurellaceae</taxon>
        <taxon>Haemophilus</taxon>
    </lineage>
</organism>
<reference evidence="2 3" key="1">
    <citation type="submission" date="2018-06" db="EMBL/GenBank/DDBJ databases">
        <authorList>
            <consortium name="Pathogen Informatics"/>
            <person name="Doyle S."/>
        </authorList>
    </citation>
    <scope>NUCLEOTIDE SEQUENCE [LARGE SCALE GENOMIC DNA]</scope>
    <source>
        <strain evidence="2 3">NCTC13335</strain>
    </source>
</reference>
<feature type="domain" description="Mor transcription activator" evidence="1">
    <location>
        <begin position="56"/>
        <end position="135"/>
    </location>
</feature>
<evidence type="ECO:0000259" key="1">
    <source>
        <dbReference type="Pfam" id="PF08765"/>
    </source>
</evidence>
<gene>
    <name evidence="2" type="ORF">NCTC13335_00718</name>
</gene>
<accession>A0A377IX67</accession>